<evidence type="ECO:0000313" key="2">
    <source>
        <dbReference type="EMBL" id="KAK9977925.1"/>
    </source>
</evidence>
<dbReference type="Proteomes" id="UP001479290">
    <property type="component" value="Unassembled WGS sequence"/>
</dbReference>
<evidence type="ECO:0000256" key="1">
    <source>
        <dbReference type="SAM" id="Coils"/>
    </source>
</evidence>
<dbReference type="EMBL" id="JAWDJR010000003">
    <property type="protein sequence ID" value="KAK9977925.1"/>
    <property type="molecule type" value="Genomic_DNA"/>
</dbReference>
<keyword evidence="3" id="KW-1185">Reference proteome</keyword>
<protein>
    <submittedName>
        <fullName evidence="2">Uncharacterized protein</fullName>
    </submittedName>
</protein>
<evidence type="ECO:0000313" key="3">
    <source>
        <dbReference type="Proteomes" id="UP001479290"/>
    </source>
</evidence>
<accession>A0AAW2B0P2</accession>
<proteinExistence type="predicted"/>
<reference evidence="2 3" key="1">
    <citation type="submission" date="2024-05" db="EMBL/GenBank/DDBJ databases">
        <title>A high-quality chromosomal-level genome assembly of Topmouth culter (Culter alburnus).</title>
        <authorList>
            <person name="Zhao H."/>
        </authorList>
    </citation>
    <scope>NUCLEOTIDE SEQUENCE [LARGE SCALE GENOMIC DNA]</scope>
    <source>
        <strain evidence="2">CATC2023</strain>
        <tissue evidence="2">Muscle</tissue>
    </source>
</reference>
<organism evidence="2 3">
    <name type="scientific">Culter alburnus</name>
    <name type="common">Topmouth culter</name>
    <dbReference type="NCBI Taxonomy" id="194366"/>
    <lineage>
        <taxon>Eukaryota</taxon>
        <taxon>Metazoa</taxon>
        <taxon>Chordata</taxon>
        <taxon>Craniata</taxon>
        <taxon>Vertebrata</taxon>
        <taxon>Euteleostomi</taxon>
        <taxon>Actinopterygii</taxon>
        <taxon>Neopterygii</taxon>
        <taxon>Teleostei</taxon>
        <taxon>Ostariophysi</taxon>
        <taxon>Cypriniformes</taxon>
        <taxon>Xenocyprididae</taxon>
        <taxon>Xenocypridinae</taxon>
        <taxon>Culter</taxon>
    </lineage>
</organism>
<feature type="coiled-coil region" evidence="1">
    <location>
        <begin position="258"/>
        <end position="351"/>
    </location>
</feature>
<comment type="caution">
    <text evidence="2">The sequence shown here is derived from an EMBL/GenBank/DDBJ whole genome shotgun (WGS) entry which is preliminary data.</text>
</comment>
<keyword evidence="1" id="KW-0175">Coiled coil</keyword>
<dbReference type="AlphaFoldDB" id="A0AAW2B0P2"/>
<name>A0AAW2B0P2_CULAL</name>
<gene>
    <name evidence="2" type="ORF">ABG768_019704</name>
</gene>
<sequence>MLKNLMCRFIKPEVMQEAKSVKKLLDVDIKLPTNYIDCSSVDLGYVTNRILKELRAKQKVGASTIMDFRRSCRDGLVAMVDKLQQKSPLKYILVKNMGFLDPVNMANEETDQLKGMLRRTLAYLVDQGRINEQDCDEIIQQYAHFLDDVVQKNHSAFADFNSLSDRVDTLLYTCMSKEKELQKLWKMCRQLLLLSHGQGTVERGFSVNRKIEVENLVEDTYRAQRMIVDHLRIVGGIENVAVDKELLLSVSCARQRYIASLEEKKKKEETQAKNQKRKALFEEIEELQSKKKRLESDMKALVESADKYALKAESTGQVTLIAKSNSLRHGAKEKKVELEKLEKQLSEKQLHFKSK</sequence>